<evidence type="ECO:0000313" key="1">
    <source>
        <dbReference type="EMBL" id="HIQ29783.1"/>
    </source>
</evidence>
<dbReference type="Proteomes" id="UP000608579">
    <property type="component" value="Unassembled WGS sequence"/>
</dbReference>
<organism evidence="1 2">
    <name type="scientific">Caldiarchaeum subterraneum</name>
    <dbReference type="NCBI Taxonomy" id="311458"/>
    <lineage>
        <taxon>Archaea</taxon>
        <taxon>Nitrososphaerota</taxon>
        <taxon>Candidatus Caldarchaeales</taxon>
        <taxon>Candidatus Caldarchaeaceae</taxon>
        <taxon>Candidatus Caldarchaeum</taxon>
    </lineage>
</organism>
<evidence type="ECO:0000313" key="2">
    <source>
        <dbReference type="Proteomes" id="UP000608579"/>
    </source>
</evidence>
<protein>
    <submittedName>
        <fullName evidence="1">Uncharacterized protein</fullName>
    </submittedName>
</protein>
<name>A0A832ZVS1_CALS0</name>
<dbReference type="EMBL" id="DQVM01000083">
    <property type="protein sequence ID" value="HIQ29783.1"/>
    <property type="molecule type" value="Genomic_DNA"/>
</dbReference>
<comment type="caution">
    <text evidence="1">The sequence shown here is derived from an EMBL/GenBank/DDBJ whole genome shotgun (WGS) entry which is preliminary data.</text>
</comment>
<dbReference type="AlphaFoldDB" id="A0A832ZVS1"/>
<reference evidence="1" key="1">
    <citation type="journal article" date="2020" name="ISME J.">
        <title>Gammaproteobacteria mediating utilization of methyl-, sulfur- and petroleum organic compounds in deep ocean hydrothermal plumes.</title>
        <authorList>
            <person name="Zhou Z."/>
            <person name="Liu Y."/>
            <person name="Pan J."/>
            <person name="Cron B.R."/>
            <person name="Toner B.M."/>
            <person name="Anantharaman K."/>
            <person name="Breier J.A."/>
            <person name="Dick G.J."/>
            <person name="Li M."/>
        </authorList>
    </citation>
    <scope>NUCLEOTIDE SEQUENCE</scope>
    <source>
        <strain evidence="1">SZUA-1515</strain>
    </source>
</reference>
<proteinExistence type="predicted"/>
<gene>
    <name evidence="1" type="ORF">EYH45_04380</name>
</gene>
<sequence>MARIAYERLVKPVSGLFILMIHEDHEVSLITPTSEDEDEEAAEYAEKIFSTTINMIYRIKDEEGNFSLEELLKRIPEEYSDEALSLLLQFHEAGILELTEEEKKFIEAREENS</sequence>
<accession>A0A832ZVS1</accession>